<dbReference type="Gene3D" id="3.10.450.50">
    <property type="match status" value="1"/>
</dbReference>
<dbReference type="KEGG" id="bsen:DP114_05850"/>
<dbReference type="PANTHER" id="PTHR38436:SF3">
    <property type="entry name" value="CARBOXYMETHYLENEBUTENOLIDASE-RELATED"/>
    <property type="match status" value="1"/>
</dbReference>
<accession>A0A856MEV0</accession>
<dbReference type="InterPro" id="IPR009959">
    <property type="entry name" value="Cyclase_SnoaL-like"/>
</dbReference>
<evidence type="ECO:0000313" key="3">
    <source>
        <dbReference type="Proteomes" id="UP000503129"/>
    </source>
</evidence>
<protein>
    <recommendedName>
        <fullName evidence="1">SnoaL-like domain-containing protein</fullName>
    </recommendedName>
</protein>
<dbReference type="GO" id="GO:0030638">
    <property type="term" value="P:polyketide metabolic process"/>
    <property type="evidence" value="ECO:0007669"/>
    <property type="project" value="InterPro"/>
</dbReference>
<dbReference type="RefSeq" id="WP_171975681.1">
    <property type="nucleotide sequence ID" value="NZ_CAWOXK010000001.1"/>
</dbReference>
<proteinExistence type="predicted"/>
<dbReference type="AlphaFoldDB" id="A0A856MEV0"/>
<dbReference type="InterPro" id="IPR037401">
    <property type="entry name" value="SnoaL-like"/>
</dbReference>
<keyword evidence="3" id="KW-1185">Reference proteome</keyword>
<evidence type="ECO:0000259" key="1">
    <source>
        <dbReference type="Pfam" id="PF12680"/>
    </source>
</evidence>
<evidence type="ECO:0000313" key="2">
    <source>
        <dbReference type="EMBL" id="QDL07486.1"/>
    </source>
</evidence>
<organism evidence="2 3">
    <name type="scientific">Brasilonema sennae CENA114</name>
    <dbReference type="NCBI Taxonomy" id="415709"/>
    <lineage>
        <taxon>Bacteria</taxon>
        <taxon>Bacillati</taxon>
        <taxon>Cyanobacteriota</taxon>
        <taxon>Cyanophyceae</taxon>
        <taxon>Nostocales</taxon>
        <taxon>Scytonemataceae</taxon>
        <taxon>Brasilonema</taxon>
        <taxon>Bromeliae group (in: Brasilonema)</taxon>
    </lineage>
</organism>
<reference evidence="2 3" key="1">
    <citation type="submission" date="2018-06" db="EMBL/GenBank/DDBJ databases">
        <title>Comparative genomics of Brasilonema spp. strains.</title>
        <authorList>
            <person name="Alvarenga D.O."/>
            <person name="Fiore M.F."/>
            <person name="Varani A.M."/>
        </authorList>
    </citation>
    <scope>NUCLEOTIDE SEQUENCE [LARGE SCALE GENOMIC DNA]</scope>
    <source>
        <strain evidence="2 3">CENA114</strain>
    </source>
</reference>
<gene>
    <name evidence="2" type="ORF">DP114_05850</name>
</gene>
<dbReference type="EMBL" id="CP030118">
    <property type="protein sequence ID" value="QDL07486.1"/>
    <property type="molecule type" value="Genomic_DNA"/>
</dbReference>
<dbReference type="Proteomes" id="UP000503129">
    <property type="component" value="Chromosome"/>
</dbReference>
<name>A0A856MEV0_9CYAN</name>
<sequence length="197" mass="21954">MVKEQTVDKQANVQATSNLTPAQEALQALWDEHLRLEFDAHNTEDTLATMVEDAYVNDIPVMTGGVGKPALREFYSKYFIPQMPPDMELTPVSRTIGTNQLVDEMLVKFTHTIQMDWMLPGIAPTLKRVEVAVVAIVQFRDGKLAHEHIYWDQASVLVQLGMLDPSTLPVVGVDSARKVLDPSLPSNALIDRASDRD</sequence>
<dbReference type="PANTHER" id="PTHR38436">
    <property type="entry name" value="POLYKETIDE CYCLASE SNOAL-LIKE DOMAIN"/>
    <property type="match status" value="1"/>
</dbReference>
<dbReference type="Pfam" id="PF12680">
    <property type="entry name" value="SnoaL_2"/>
    <property type="match status" value="1"/>
</dbReference>
<dbReference type="SUPFAM" id="SSF54427">
    <property type="entry name" value="NTF2-like"/>
    <property type="match status" value="1"/>
</dbReference>
<dbReference type="InterPro" id="IPR032710">
    <property type="entry name" value="NTF2-like_dom_sf"/>
</dbReference>
<feature type="domain" description="SnoaL-like" evidence="1">
    <location>
        <begin position="37"/>
        <end position="146"/>
    </location>
</feature>